<dbReference type="AlphaFoldDB" id="A0AAU9J092"/>
<dbReference type="Gene3D" id="3.90.79.10">
    <property type="entry name" value="Nucleoside Triphosphate Pyrophosphohydrolase"/>
    <property type="match status" value="1"/>
</dbReference>
<evidence type="ECO:0000256" key="1">
    <source>
        <dbReference type="ARBA" id="ARBA00001946"/>
    </source>
</evidence>
<dbReference type="PROSITE" id="PS00893">
    <property type="entry name" value="NUDIX_BOX"/>
    <property type="match status" value="1"/>
</dbReference>
<dbReference type="InterPro" id="IPR015797">
    <property type="entry name" value="NUDIX_hydrolase-like_dom_sf"/>
</dbReference>
<dbReference type="PANTHER" id="PTHR42904:SF1">
    <property type="entry name" value="NUCLEOSIDE DIPHOSPHATE-LINKED MOIETY X MOTIF 17"/>
    <property type="match status" value="1"/>
</dbReference>
<evidence type="ECO:0000256" key="5">
    <source>
        <dbReference type="RuleBase" id="RU003476"/>
    </source>
</evidence>
<dbReference type="GO" id="GO:0005777">
    <property type="term" value="C:peroxisome"/>
    <property type="evidence" value="ECO:0007669"/>
    <property type="project" value="TreeGrafter"/>
</dbReference>
<dbReference type="InterPro" id="IPR050241">
    <property type="entry name" value="NAD-cap_RNA_hydrolase_NudC"/>
</dbReference>
<evidence type="ECO:0000256" key="4">
    <source>
        <dbReference type="ARBA" id="ARBA00022842"/>
    </source>
</evidence>
<comment type="caution">
    <text evidence="7">The sequence shown here is derived from an EMBL/GenBank/DDBJ whole genome shotgun (WGS) entry which is preliminary data.</text>
</comment>
<evidence type="ECO:0000256" key="2">
    <source>
        <dbReference type="ARBA" id="ARBA00022723"/>
    </source>
</evidence>
<comment type="cofactor">
    <cofactor evidence="1">
        <name>Mg(2+)</name>
        <dbReference type="ChEBI" id="CHEBI:18420"/>
    </cofactor>
</comment>
<gene>
    <name evidence="7" type="ORF">BSTOLATCC_MIC9834</name>
</gene>
<dbReference type="Pfam" id="PF00293">
    <property type="entry name" value="NUDIX"/>
    <property type="match status" value="1"/>
</dbReference>
<dbReference type="GO" id="GO:0046872">
    <property type="term" value="F:metal ion binding"/>
    <property type="evidence" value="ECO:0007669"/>
    <property type="project" value="UniProtKB-KW"/>
</dbReference>
<dbReference type="GO" id="GO:0006742">
    <property type="term" value="P:NADP+ catabolic process"/>
    <property type="evidence" value="ECO:0007669"/>
    <property type="project" value="TreeGrafter"/>
</dbReference>
<proteinExistence type="inferred from homology"/>
<organism evidence="7 8">
    <name type="scientific">Blepharisma stoltei</name>
    <dbReference type="NCBI Taxonomy" id="1481888"/>
    <lineage>
        <taxon>Eukaryota</taxon>
        <taxon>Sar</taxon>
        <taxon>Alveolata</taxon>
        <taxon>Ciliophora</taxon>
        <taxon>Postciliodesmatophora</taxon>
        <taxon>Heterotrichea</taxon>
        <taxon>Heterotrichida</taxon>
        <taxon>Blepharismidae</taxon>
        <taxon>Blepharisma</taxon>
    </lineage>
</organism>
<dbReference type="GO" id="GO:0019677">
    <property type="term" value="P:NAD+ catabolic process"/>
    <property type="evidence" value="ECO:0007669"/>
    <property type="project" value="TreeGrafter"/>
</dbReference>
<dbReference type="InterPro" id="IPR000086">
    <property type="entry name" value="NUDIX_hydrolase_dom"/>
</dbReference>
<evidence type="ECO:0000313" key="7">
    <source>
        <dbReference type="EMBL" id="CAG9314034.1"/>
    </source>
</evidence>
<sequence>MNHSADPYVYLSYENRDVLTGQCLLDLLGFPELNRTALIGLKHSIANQRCHLSSGFQQQEEDAFYRLPLLHSLTCPARAYFREFNSVFQLNRKIKLAGCAVIMSADSKVLLTRRTETLSLFPKNWVFPGGRLEMGESLEYCAIREAAEETGIDFEISESHFKYRGTTVAVTPLFIYESSFPCIGPPKAQHLIVFFTINLNFSSNEIGLSLQRSEVDYAVWISKEDYENINRGIDFTMPGLHYTHENAHISSHQLLGIAPNQIGEGVAEGHKHALDMIYQQNH</sequence>
<dbReference type="SUPFAM" id="SSF55811">
    <property type="entry name" value="Nudix"/>
    <property type="match status" value="1"/>
</dbReference>
<feature type="domain" description="Nudix hydrolase" evidence="6">
    <location>
        <begin position="92"/>
        <end position="248"/>
    </location>
</feature>
<dbReference type="PROSITE" id="PS51462">
    <property type="entry name" value="NUDIX"/>
    <property type="match status" value="1"/>
</dbReference>
<evidence type="ECO:0000313" key="8">
    <source>
        <dbReference type="Proteomes" id="UP001162131"/>
    </source>
</evidence>
<keyword evidence="4" id="KW-0460">Magnesium</keyword>
<name>A0AAU9J092_9CILI</name>
<comment type="similarity">
    <text evidence="5">Belongs to the Nudix hydrolase family.</text>
</comment>
<protein>
    <recommendedName>
        <fullName evidence="6">Nudix hydrolase domain-containing protein</fullName>
    </recommendedName>
</protein>
<dbReference type="EMBL" id="CAJZBQ010000011">
    <property type="protein sequence ID" value="CAG9314034.1"/>
    <property type="molecule type" value="Genomic_DNA"/>
</dbReference>
<dbReference type="InterPro" id="IPR020084">
    <property type="entry name" value="NUDIX_hydrolase_CS"/>
</dbReference>
<keyword evidence="2" id="KW-0479">Metal-binding</keyword>
<dbReference type="GO" id="GO:0035529">
    <property type="term" value="F:NADH pyrophosphatase activity"/>
    <property type="evidence" value="ECO:0007669"/>
    <property type="project" value="TreeGrafter"/>
</dbReference>
<dbReference type="PRINTS" id="PR00502">
    <property type="entry name" value="NUDIXFAMILY"/>
</dbReference>
<evidence type="ECO:0000259" key="6">
    <source>
        <dbReference type="PROSITE" id="PS51462"/>
    </source>
</evidence>
<dbReference type="GO" id="GO:0005829">
    <property type="term" value="C:cytosol"/>
    <property type="evidence" value="ECO:0007669"/>
    <property type="project" value="TreeGrafter"/>
</dbReference>
<keyword evidence="3 5" id="KW-0378">Hydrolase</keyword>
<dbReference type="InterPro" id="IPR020476">
    <property type="entry name" value="Nudix_hydrolase"/>
</dbReference>
<reference evidence="7" key="1">
    <citation type="submission" date="2021-09" db="EMBL/GenBank/DDBJ databases">
        <authorList>
            <consortium name="AG Swart"/>
            <person name="Singh M."/>
            <person name="Singh A."/>
            <person name="Seah K."/>
            <person name="Emmerich C."/>
        </authorList>
    </citation>
    <scope>NUCLEOTIDE SEQUENCE</scope>
    <source>
        <strain evidence="7">ATCC30299</strain>
    </source>
</reference>
<dbReference type="Proteomes" id="UP001162131">
    <property type="component" value="Unassembled WGS sequence"/>
</dbReference>
<evidence type="ECO:0000256" key="3">
    <source>
        <dbReference type="ARBA" id="ARBA00022801"/>
    </source>
</evidence>
<keyword evidence="8" id="KW-1185">Reference proteome</keyword>
<accession>A0AAU9J092</accession>
<dbReference type="PANTHER" id="PTHR42904">
    <property type="entry name" value="NUDIX HYDROLASE, NUDC SUBFAMILY"/>
    <property type="match status" value="1"/>
</dbReference>